<dbReference type="EMBL" id="FWXD01000034">
    <property type="protein sequence ID" value="SMC29393.1"/>
    <property type="molecule type" value="Genomic_DNA"/>
</dbReference>
<proteinExistence type="predicted"/>
<name>A0A1W1XZQ4_9NEIS</name>
<dbReference type="Proteomes" id="UP000192761">
    <property type="component" value="Unassembled WGS sequence"/>
</dbReference>
<dbReference type="AlphaFoldDB" id="A0A1W1XZQ4"/>
<evidence type="ECO:0000313" key="3">
    <source>
        <dbReference type="Proteomes" id="UP000192761"/>
    </source>
</evidence>
<sequence>MLRRWKSPFSTWLTICLLVFSQLVVSAYACAEAFPVEQPMAAMSAMSMGDMTECSDMQQAKQPVVCKAHCQKDAQSADIQLPTVPVPLLVFFFSTWSFDRADIPSAGRPKSPPTLVASAPPLRIQYQVFRT</sequence>
<gene>
    <name evidence="2" type="ORF">SAMN02745857_03809</name>
</gene>
<reference evidence="2 3" key="1">
    <citation type="submission" date="2017-04" db="EMBL/GenBank/DDBJ databases">
        <authorList>
            <person name="Afonso C.L."/>
            <person name="Miller P.J."/>
            <person name="Scott M.A."/>
            <person name="Spackman E."/>
            <person name="Goraichik I."/>
            <person name="Dimitrov K.M."/>
            <person name="Suarez D.L."/>
            <person name="Swayne D.E."/>
        </authorList>
    </citation>
    <scope>NUCLEOTIDE SEQUENCE [LARGE SCALE GENOMIC DNA]</scope>
    <source>
        <strain evidence="2 3">DSM 23236</strain>
    </source>
</reference>
<feature type="chain" id="PRO_5012641979" description="Copper resistance protein" evidence="1">
    <location>
        <begin position="32"/>
        <end position="131"/>
    </location>
</feature>
<dbReference type="OrthoDB" id="8592785at2"/>
<dbReference type="RefSeq" id="WP_139798991.1">
    <property type="nucleotide sequence ID" value="NZ_FWXD01000034.1"/>
</dbReference>
<keyword evidence="1" id="KW-0732">Signal</keyword>
<organism evidence="2 3">
    <name type="scientific">Andreprevotia lacus DSM 23236</name>
    <dbReference type="NCBI Taxonomy" id="1121001"/>
    <lineage>
        <taxon>Bacteria</taxon>
        <taxon>Pseudomonadati</taxon>
        <taxon>Pseudomonadota</taxon>
        <taxon>Betaproteobacteria</taxon>
        <taxon>Neisseriales</taxon>
        <taxon>Chitinibacteraceae</taxon>
        <taxon>Andreprevotia</taxon>
    </lineage>
</organism>
<evidence type="ECO:0000313" key="2">
    <source>
        <dbReference type="EMBL" id="SMC29393.1"/>
    </source>
</evidence>
<protein>
    <recommendedName>
        <fullName evidence="4">Copper resistance protein</fullName>
    </recommendedName>
</protein>
<evidence type="ECO:0000256" key="1">
    <source>
        <dbReference type="SAM" id="SignalP"/>
    </source>
</evidence>
<keyword evidence="3" id="KW-1185">Reference proteome</keyword>
<dbReference type="PROSITE" id="PS51257">
    <property type="entry name" value="PROKAR_LIPOPROTEIN"/>
    <property type="match status" value="1"/>
</dbReference>
<dbReference type="STRING" id="1121001.SAMN02745857_03809"/>
<accession>A0A1W1XZQ4</accession>
<evidence type="ECO:0008006" key="4">
    <source>
        <dbReference type="Google" id="ProtNLM"/>
    </source>
</evidence>
<feature type="signal peptide" evidence="1">
    <location>
        <begin position="1"/>
        <end position="31"/>
    </location>
</feature>